<accession>A0A200PVP6</accession>
<feature type="region of interest" description="Disordered" evidence="1">
    <location>
        <begin position="1"/>
        <end position="20"/>
    </location>
</feature>
<dbReference type="EMBL" id="MVGT01003956">
    <property type="protein sequence ID" value="OVA02288.1"/>
    <property type="molecule type" value="Genomic_DNA"/>
</dbReference>
<dbReference type="OMA" id="RAPCIYW"/>
<dbReference type="InParanoid" id="A0A200PVP6"/>
<dbReference type="AlphaFoldDB" id="A0A200PVP6"/>
<comment type="caution">
    <text evidence="2">The sequence shown here is derived from an EMBL/GenBank/DDBJ whole genome shotgun (WGS) entry which is preliminary data.</text>
</comment>
<sequence>MNTDPEILEISSDEDGDIWAEPNDDQIDWLSELLDSADSLNEDSDEVVFVSEVSGSSVNQKQSNKPWDPAKAAVVRDDSDDECMILDKDPDNPVSVANDTENGSDELLIVGEKGQLACRDYPHSRHQCARFPFSTSPHEKYCDLCHCYVCDSRAPCIYWGTGVSKTDHCNSTDKEERWRIQRKCFKQGTTIQPPLRKFPETLPLHESGPTLSASHPLGSGSFPPHSVSSTRIHSCSSLASFGVPSIISRRNTNSQQSAALYMGRNRFPHHVSRSQLMPAGTSNNINRRGRERGGVTLGPLHTNFKRIGPVGVGALPKNRSTYSSSNDNHVHKSRPKKIYQPPMTLQDGIHSQKCQDIFEALDSMRTTCKSLSQPNMSTTSSSADVLYSSQTNENLQNMYPNLYPFLNVTDPNPPDPDLGWLNEITTECPFPAAENSQIPGLQPTSVPLPDSGEPFYPQESVNPGQSELDSWIDSLANQTVFGPANDAVQSHSDFVSSQPDLMNESFLFDFEKC</sequence>
<organism evidence="2 3">
    <name type="scientific">Macleaya cordata</name>
    <name type="common">Five-seeded plume-poppy</name>
    <name type="synonym">Bocconia cordata</name>
    <dbReference type="NCBI Taxonomy" id="56857"/>
    <lineage>
        <taxon>Eukaryota</taxon>
        <taxon>Viridiplantae</taxon>
        <taxon>Streptophyta</taxon>
        <taxon>Embryophyta</taxon>
        <taxon>Tracheophyta</taxon>
        <taxon>Spermatophyta</taxon>
        <taxon>Magnoliopsida</taxon>
        <taxon>Ranunculales</taxon>
        <taxon>Papaveraceae</taxon>
        <taxon>Papaveroideae</taxon>
        <taxon>Macleaya</taxon>
    </lineage>
</organism>
<evidence type="ECO:0000256" key="1">
    <source>
        <dbReference type="SAM" id="MobiDB-lite"/>
    </source>
</evidence>
<dbReference type="PANTHER" id="PTHR33443">
    <property type="entry name" value="ZGC:112980"/>
    <property type="match status" value="1"/>
</dbReference>
<gene>
    <name evidence="2" type="ORF">BVC80_9099g85</name>
</gene>
<feature type="compositionally biased region" description="Acidic residues" evidence="1">
    <location>
        <begin position="11"/>
        <end position="20"/>
    </location>
</feature>
<feature type="region of interest" description="Disordered" evidence="1">
    <location>
        <begin position="308"/>
        <end position="335"/>
    </location>
</feature>
<feature type="compositionally biased region" description="Polar residues" evidence="1">
    <location>
        <begin position="318"/>
        <end position="327"/>
    </location>
</feature>
<keyword evidence="3" id="KW-1185">Reference proteome</keyword>
<dbReference type="Proteomes" id="UP000195402">
    <property type="component" value="Unassembled WGS sequence"/>
</dbReference>
<dbReference type="OrthoDB" id="266020at2759"/>
<dbReference type="STRING" id="56857.A0A200PVP6"/>
<name>A0A200PVP6_MACCD</name>
<proteinExistence type="predicted"/>
<reference evidence="2 3" key="1">
    <citation type="journal article" date="2017" name="Mol. Plant">
        <title>The Genome of Medicinal Plant Macleaya cordata Provides New Insights into Benzylisoquinoline Alkaloids Metabolism.</title>
        <authorList>
            <person name="Liu X."/>
            <person name="Liu Y."/>
            <person name="Huang P."/>
            <person name="Ma Y."/>
            <person name="Qing Z."/>
            <person name="Tang Q."/>
            <person name="Cao H."/>
            <person name="Cheng P."/>
            <person name="Zheng Y."/>
            <person name="Yuan Z."/>
            <person name="Zhou Y."/>
            <person name="Liu J."/>
            <person name="Tang Z."/>
            <person name="Zhuo Y."/>
            <person name="Zhang Y."/>
            <person name="Yu L."/>
            <person name="Huang J."/>
            <person name="Yang P."/>
            <person name="Peng Q."/>
            <person name="Zhang J."/>
            <person name="Jiang W."/>
            <person name="Zhang Z."/>
            <person name="Lin K."/>
            <person name="Ro D.K."/>
            <person name="Chen X."/>
            <person name="Xiong X."/>
            <person name="Shang Y."/>
            <person name="Huang S."/>
            <person name="Zeng J."/>
        </authorList>
    </citation>
    <scope>NUCLEOTIDE SEQUENCE [LARGE SCALE GENOMIC DNA]</scope>
    <source>
        <strain evidence="3">cv. BLH2017</strain>
        <tissue evidence="2">Root</tissue>
    </source>
</reference>
<protein>
    <submittedName>
        <fullName evidence="2">Uncharacterized protein</fullName>
    </submittedName>
</protein>
<dbReference type="PANTHER" id="PTHR33443:SF35">
    <property type="entry name" value="VQ DOMAIN-CONTAINING PROTEIN"/>
    <property type="match status" value="1"/>
</dbReference>
<dbReference type="InterPro" id="IPR053234">
    <property type="entry name" value="RPM1_Interactor"/>
</dbReference>
<evidence type="ECO:0000313" key="3">
    <source>
        <dbReference type="Proteomes" id="UP000195402"/>
    </source>
</evidence>
<feature type="region of interest" description="Disordered" evidence="1">
    <location>
        <begin position="206"/>
        <end position="225"/>
    </location>
</feature>
<evidence type="ECO:0000313" key="2">
    <source>
        <dbReference type="EMBL" id="OVA02288.1"/>
    </source>
</evidence>